<dbReference type="EMBL" id="CP044016">
    <property type="protein sequence ID" value="QES90765.1"/>
    <property type="molecule type" value="Genomic_DNA"/>
</dbReference>
<feature type="domain" description="Polysaccharide pyruvyl transferase" evidence="1">
    <location>
        <begin position="4"/>
        <end position="168"/>
    </location>
</feature>
<keyword evidence="3" id="KW-1185">Reference proteome</keyword>
<evidence type="ECO:0000313" key="3">
    <source>
        <dbReference type="Proteomes" id="UP000292424"/>
    </source>
</evidence>
<reference evidence="2 3" key="1">
    <citation type="submission" date="2019-09" db="EMBL/GenBank/DDBJ databases">
        <title>Complete genome sequence of Arachidicoccus sp. B3-10 isolated from apple orchard soil.</title>
        <authorList>
            <person name="Kim H.S."/>
            <person name="Han K.-I."/>
            <person name="Suh M.K."/>
            <person name="Lee K.C."/>
            <person name="Eom M.K."/>
            <person name="Kim J.-S."/>
            <person name="Kang S.W."/>
            <person name="Sin Y."/>
            <person name="Lee J.-S."/>
        </authorList>
    </citation>
    <scope>NUCLEOTIDE SEQUENCE [LARGE SCALE GENOMIC DNA]</scope>
    <source>
        <strain evidence="2 3">B3-10</strain>
    </source>
</reference>
<keyword evidence="2" id="KW-0808">Transferase</keyword>
<dbReference type="AlphaFoldDB" id="A0A5P2G5G3"/>
<evidence type="ECO:0000313" key="2">
    <source>
        <dbReference type="EMBL" id="QES90765.1"/>
    </source>
</evidence>
<protein>
    <submittedName>
        <fullName evidence="2">Polysaccharide pyruvyl transferase family protein</fullName>
    </submittedName>
</protein>
<dbReference type="Pfam" id="PF04230">
    <property type="entry name" value="PS_pyruv_trans"/>
    <property type="match status" value="1"/>
</dbReference>
<dbReference type="InterPro" id="IPR007345">
    <property type="entry name" value="Polysacch_pyruvyl_Trfase"/>
</dbReference>
<dbReference type="GO" id="GO:0016740">
    <property type="term" value="F:transferase activity"/>
    <property type="evidence" value="ECO:0007669"/>
    <property type="project" value="UniProtKB-KW"/>
</dbReference>
<proteinExistence type="predicted"/>
<evidence type="ECO:0000259" key="1">
    <source>
        <dbReference type="Pfam" id="PF04230"/>
    </source>
</evidence>
<name>A0A5P2G5G3_9BACT</name>
<dbReference type="OrthoDB" id="8444043at2"/>
<dbReference type="Proteomes" id="UP000292424">
    <property type="component" value="Chromosome"/>
</dbReference>
<sequence>MFPLDKESKDVISPVIKKFDFATARDQASAEALSIELGYDDAFLGISDEISRYSKSLRRNIPDVMICIQSDLSKQECIDKTISLVREKIIKFNEQGMVVGYVEALPHSDHYAYEKLSDLINKENWFSAKECIRYGLPVKKGQLWYSTRFHHHLVAASAGAKGVAISYKPGYYDIKHKSLLNLGTGWNYFTPYSSDTEIGLPMVNLNFEDIAKKISKSKQAEAFEIYNFQKTTVNNSSQLNTAVSI</sequence>
<accession>A0A5P2G5G3</accession>
<dbReference type="KEGG" id="arac:E0W69_019600"/>
<organism evidence="2 3">
    <name type="scientific">Rhizosphaericola mali</name>
    <dbReference type="NCBI Taxonomy" id="2545455"/>
    <lineage>
        <taxon>Bacteria</taxon>
        <taxon>Pseudomonadati</taxon>
        <taxon>Bacteroidota</taxon>
        <taxon>Chitinophagia</taxon>
        <taxon>Chitinophagales</taxon>
        <taxon>Chitinophagaceae</taxon>
        <taxon>Rhizosphaericola</taxon>
    </lineage>
</organism>
<gene>
    <name evidence="2" type="ORF">E0W69_019600</name>
</gene>